<dbReference type="Gene3D" id="2.30.130.10">
    <property type="entry name" value="PUA domain"/>
    <property type="match status" value="1"/>
</dbReference>
<accession>X1ELS2</accession>
<name>X1ELS2_9ZZZZ</name>
<dbReference type="CDD" id="cd21148">
    <property type="entry name" value="PUA_Cbf5"/>
    <property type="match status" value="1"/>
</dbReference>
<feature type="domain" description="PUA" evidence="1">
    <location>
        <begin position="1"/>
        <end position="65"/>
    </location>
</feature>
<protein>
    <recommendedName>
        <fullName evidence="1">PUA domain-containing protein</fullName>
    </recommendedName>
</protein>
<dbReference type="GO" id="GO:1990481">
    <property type="term" value="P:mRNA pseudouridine synthesis"/>
    <property type="evidence" value="ECO:0007669"/>
    <property type="project" value="TreeGrafter"/>
</dbReference>
<dbReference type="InterPro" id="IPR015947">
    <property type="entry name" value="PUA-like_sf"/>
</dbReference>
<dbReference type="PROSITE" id="PS50890">
    <property type="entry name" value="PUA"/>
    <property type="match status" value="1"/>
</dbReference>
<evidence type="ECO:0000313" key="2">
    <source>
        <dbReference type="EMBL" id="GAH33512.1"/>
    </source>
</evidence>
<dbReference type="Pfam" id="PF01472">
    <property type="entry name" value="PUA"/>
    <property type="match status" value="1"/>
</dbReference>
<dbReference type="SMART" id="SM00359">
    <property type="entry name" value="PUA"/>
    <property type="match status" value="1"/>
</dbReference>
<dbReference type="AlphaFoldDB" id="X1ELS2"/>
<dbReference type="EMBL" id="BARU01006546">
    <property type="protein sequence ID" value="GAH33512.1"/>
    <property type="molecule type" value="Genomic_DNA"/>
</dbReference>
<sequence>DALCHGAHLTAPGVLSLDAGIKIGDTVAVFTLKGEAVTMAKAFVSSEKMLKMDHGFVAKTQRVLMPRGIYPKMWRSNQ</sequence>
<dbReference type="InterPro" id="IPR036974">
    <property type="entry name" value="PUA_sf"/>
</dbReference>
<dbReference type="PANTHER" id="PTHR23127">
    <property type="entry name" value="CENTROMERE/MICROTUBULE BINDING PROTEIN CBF5"/>
    <property type="match status" value="1"/>
</dbReference>
<proteinExistence type="predicted"/>
<dbReference type="GO" id="GO:0000495">
    <property type="term" value="P:box H/ACA sno(s)RNA 3'-end processing"/>
    <property type="evidence" value="ECO:0007669"/>
    <property type="project" value="TreeGrafter"/>
</dbReference>
<gene>
    <name evidence="2" type="ORF">S03H2_12875</name>
</gene>
<dbReference type="GO" id="GO:0031120">
    <property type="term" value="P:snRNA pseudouridine synthesis"/>
    <property type="evidence" value="ECO:0007669"/>
    <property type="project" value="TreeGrafter"/>
</dbReference>
<dbReference type="GO" id="GO:0003723">
    <property type="term" value="F:RNA binding"/>
    <property type="evidence" value="ECO:0007669"/>
    <property type="project" value="InterPro"/>
</dbReference>
<comment type="caution">
    <text evidence="2">The sequence shown here is derived from an EMBL/GenBank/DDBJ whole genome shotgun (WGS) entry which is preliminary data.</text>
</comment>
<reference evidence="2" key="1">
    <citation type="journal article" date="2014" name="Front. Microbiol.">
        <title>High frequency of phylogenetically diverse reductive dehalogenase-homologous genes in deep subseafloor sedimentary metagenomes.</title>
        <authorList>
            <person name="Kawai M."/>
            <person name="Futagami T."/>
            <person name="Toyoda A."/>
            <person name="Takaki Y."/>
            <person name="Nishi S."/>
            <person name="Hori S."/>
            <person name="Arai W."/>
            <person name="Tsubouchi T."/>
            <person name="Morono Y."/>
            <person name="Uchiyama I."/>
            <person name="Ito T."/>
            <person name="Fujiyama A."/>
            <person name="Inagaki F."/>
            <person name="Takami H."/>
        </authorList>
    </citation>
    <scope>NUCLEOTIDE SEQUENCE</scope>
    <source>
        <strain evidence="2">Expedition CK06-06</strain>
    </source>
</reference>
<feature type="non-terminal residue" evidence="2">
    <location>
        <position position="1"/>
    </location>
</feature>
<organism evidence="2">
    <name type="scientific">marine sediment metagenome</name>
    <dbReference type="NCBI Taxonomy" id="412755"/>
    <lineage>
        <taxon>unclassified sequences</taxon>
        <taxon>metagenomes</taxon>
        <taxon>ecological metagenomes</taxon>
    </lineage>
</organism>
<dbReference type="PANTHER" id="PTHR23127:SF0">
    <property type="entry name" value="H_ACA RIBONUCLEOPROTEIN COMPLEX SUBUNIT DKC1"/>
    <property type="match status" value="1"/>
</dbReference>
<evidence type="ECO:0000259" key="1">
    <source>
        <dbReference type="SMART" id="SM00359"/>
    </source>
</evidence>
<dbReference type="GO" id="GO:0009982">
    <property type="term" value="F:pseudouridine synthase activity"/>
    <property type="evidence" value="ECO:0007669"/>
    <property type="project" value="TreeGrafter"/>
</dbReference>
<dbReference type="InterPro" id="IPR004802">
    <property type="entry name" value="tRNA_PsdUridine_synth_B_fam"/>
</dbReference>
<dbReference type="GO" id="GO:0031118">
    <property type="term" value="P:rRNA pseudouridine synthesis"/>
    <property type="evidence" value="ECO:0007669"/>
    <property type="project" value="TreeGrafter"/>
</dbReference>
<dbReference type="InterPro" id="IPR002478">
    <property type="entry name" value="PUA"/>
</dbReference>
<dbReference type="SUPFAM" id="SSF88697">
    <property type="entry name" value="PUA domain-like"/>
    <property type="match status" value="1"/>
</dbReference>